<sequence>MAGAAAFVSVGVIFGQAKAARRVIPQAEAPPPRGDGVYGPRLPGKPITMAVLGDSSAAGYGVHRPRETPGAMLATGVSRRLRRPVRLHRFAVVGAMSTGLGPQVEAALEVKPDVVIILIGGNDVTHRVTTSTAVRHLVNAVRDLRAAGAEVVVGTCPDLGTIRPIKPPLRWLTRHWSRQLAAAQTMAVVEAGGWTVSLGNLLGPRFTAEPTRLFSWDHFHPSADGYAVAAAALLPTVLAALGAAEERRLVLAPDEGVRSLPQAAHEAARQPGTEVSPTQVAGRDRGPEGRWARLRRRSAWFGHSRAEEAETPVDVAVPLEGFVTGGQERD</sequence>
<evidence type="ECO:0000259" key="2">
    <source>
        <dbReference type="Pfam" id="PF13472"/>
    </source>
</evidence>
<dbReference type="InterPro" id="IPR013830">
    <property type="entry name" value="SGNH_hydro"/>
</dbReference>
<accession>A0A6V8K110</accession>
<dbReference type="PANTHER" id="PTHR30383">
    <property type="entry name" value="THIOESTERASE 1/PROTEASE 1/LYSOPHOSPHOLIPASE L1"/>
    <property type="match status" value="1"/>
</dbReference>
<evidence type="ECO:0000313" key="4">
    <source>
        <dbReference type="Proteomes" id="UP000482800"/>
    </source>
</evidence>
<dbReference type="SUPFAM" id="SSF52266">
    <property type="entry name" value="SGNH hydrolase"/>
    <property type="match status" value="1"/>
</dbReference>
<reference evidence="3 4" key="1">
    <citation type="submission" date="2020-03" db="EMBL/GenBank/DDBJ databases">
        <title>Whole genome shotgun sequence of Phytohabitans houttuyneae NBRC 108639.</title>
        <authorList>
            <person name="Komaki H."/>
            <person name="Tamura T."/>
        </authorList>
    </citation>
    <scope>NUCLEOTIDE SEQUENCE [LARGE SCALE GENOMIC DNA]</scope>
    <source>
        <strain evidence="3 4">NBRC 108639</strain>
    </source>
</reference>
<dbReference type="Proteomes" id="UP000482800">
    <property type="component" value="Unassembled WGS sequence"/>
</dbReference>
<name>A0A6V8K110_9ACTN</name>
<proteinExistence type="predicted"/>
<feature type="domain" description="SGNH hydrolase-type esterase" evidence="2">
    <location>
        <begin position="51"/>
        <end position="228"/>
    </location>
</feature>
<dbReference type="EMBL" id="BLPF01000001">
    <property type="protein sequence ID" value="GFJ78782.1"/>
    <property type="molecule type" value="Genomic_DNA"/>
</dbReference>
<evidence type="ECO:0000256" key="1">
    <source>
        <dbReference type="SAM" id="MobiDB-lite"/>
    </source>
</evidence>
<organism evidence="3 4">
    <name type="scientific">Phytohabitans houttuyneae</name>
    <dbReference type="NCBI Taxonomy" id="1076126"/>
    <lineage>
        <taxon>Bacteria</taxon>
        <taxon>Bacillati</taxon>
        <taxon>Actinomycetota</taxon>
        <taxon>Actinomycetes</taxon>
        <taxon>Micromonosporales</taxon>
        <taxon>Micromonosporaceae</taxon>
    </lineage>
</organism>
<dbReference type="InterPro" id="IPR036514">
    <property type="entry name" value="SGNH_hydro_sf"/>
</dbReference>
<dbReference type="Gene3D" id="3.40.50.1110">
    <property type="entry name" value="SGNH hydrolase"/>
    <property type="match status" value="1"/>
</dbReference>
<dbReference type="CDD" id="cd01836">
    <property type="entry name" value="FeeA_FeeB_like"/>
    <property type="match status" value="1"/>
</dbReference>
<dbReference type="AlphaFoldDB" id="A0A6V8K110"/>
<dbReference type="Pfam" id="PF13472">
    <property type="entry name" value="Lipase_GDSL_2"/>
    <property type="match status" value="1"/>
</dbReference>
<gene>
    <name evidence="3" type="ORF">Phou_029620</name>
</gene>
<dbReference type="InterPro" id="IPR051532">
    <property type="entry name" value="Ester_Hydrolysis_Enzymes"/>
</dbReference>
<dbReference type="PANTHER" id="PTHR30383:SF5">
    <property type="entry name" value="SGNH HYDROLASE-TYPE ESTERASE DOMAIN-CONTAINING PROTEIN"/>
    <property type="match status" value="1"/>
</dbReference>
<feature type="region of interest" description="Disordered" evidence="1">
    <location>
        <begin position="262"/>
        <end position="287"/>
    </location>
</feature>
<keyword evidence="4" id="KW-1185">Reference proteome</keyword>
<evidence type="ECO:0000313" key="3">
    <source>
        <dbReference type="EMBL" id="GFJ78782.1"/>
    </source>
</evidence>
<reference evidence="3 4" key="2">
    <citation type="submission" date="2020-03" db="EMBL/GenBank/DDBJ databases">
        <authorList>
            <person name="Ichikawa N."/>
            <person name="Kimura A."/>
            <person name="Kitahashi Y."/>
            <person name="Uohara A."/>
        </authorList>
    </citation>
    <scope>NUCLEOTIDE SEQUENCE [LARGE SCALE GENOMIC DNA]</scope>
    <source>
        <strain evidence="3 4">NBRC 108639</strain>
    </source>
</reference>
<comment type="caution">
    <text evidence="3">The sequence shown here is derived from an EMBL/GenBank/DDBJ whole genome shotgun (WGS) entry which is preliminary data.</text>
</comment>
<protein>
    <submittedName>
        <fullName evidence="3">Lipase</fullName>
    </submittedName>
</protein>
<dbReference type="GO" id="GO:0004622">
    <property type="term" value="F:phosphatidylcholine lysophospholipase activity"/>
    <property type="evidence" value="ECO:0007669"/>
    <property type="project" value="TreeGrafter"/>
</dbReference>